<dbReference type="Proteomes" id="UP001201812">
    <property type="component" value="Unassembled WGS sequence"/>
</dbReference>
<comment type="caution">
    <text evidence="2">The sequence shown here is derived from an EMBL/GenBank/DDBJ whole genome shotgun (WGS) entry which is preliminary data.</text>
</comment>
<evidence type="ECO:0000313" key="3">
    <source>
        <dbReference type="Proteomes" id="UP001201812"/>
    </source>
</evidence>
<keyword evidence="1" id="KW-0732">Signal</keyword>
<protein>
    <submittedName>
        <fullName evidence="2">Uncharacterized protein</fullName>
    </submittedName>
</protein>
<dbReference type="AlphaFoldDB" id="A0AAD4MZC7"/>
<accession>A0AAD4MZC7</accession>
<evidence type="ECO:0000313" key="2">
    <source>
        <dbReference type="EMBL" id="KAI1711559.1"/>
    </source>
</evidence>
<proteinExistence type="predicted"/>
<reference evidence="2" key="1">
    <citation type="submission" date="2022-01" db="EMBL/GenBank/DDBJ databases">
        <title>Genome Sequence Resource for Two Populations of Ditylenchus destructor, the Migratory Endoparasitic Phytonematode.</title>
        <authorList>
            <person name="Zhang H."/>
            <person name="Lin R."/>
            <person name="Xie B."/>
        </authorList>
    </citation>
    <scope>NUCLEOTIDE SEQUENCE</scope>
    <source>
        <strain evidence="2">BazhouSP</strain>
    </source>
</reference>
<feature type="chain" id="PRO_5042255081" evidence="1">
    <location>
        <begin position="21"/>
        <end position="155"/>
    </location>
</feature>
<organism evidence="2 3">
    <name type="scientific">Ditylenchus destructor</name>
    <dbReference type="NCBI Taxonomy" id="166010"/>
    <lineage>
        <taxon>Eukaryota</taxon>
        <taxon>Metazoa</taxon>
        <taxon>Ecdysozoa</taxon>
        <taxon>Nematoda</taxon>
        <taxon>Chromadorea</taxon>
        <taxon>Rhabditida</taxon>
        <taxon>Tylenchina</taxon>
        <taxon>Tylenchomorpha</taxon>
        <taxon>Sphaerularioidea</taxon>
        <taxon>Anguinidae</taxon>
        <taxon>Anguininae</taxon>
        <taxon>Ditylenchus</taxon>
    </lineage>
</organism>
<dbReference type="EMBL" id="JAKKPZ010000021">
    <property type="protein sequence ID" value="KAI1711559.1"/>
    <property type="molecule type" value="Genomic_DNA"/>
</dbReference>
<evidence type="ECO:0000256" key="1">
    <source>
        <dbReference type="SAM" id="SignalP"/>
    </source>
</evidence>
<keyword evidence="3" id="KW-1185">Reference proteome</keyword>
<gene>
    <name evidence="2" type="ORF">DdX_10020</name>
</gene>
<feature type="signal peptide" evidence="1">
    <location>
        <begin position="1"/>
        <end position="20"/>
    </location>
</feature>
<name>A0AAD4MZC7_9BILA</name>
<sequence length="155" mass="17474">MRSIVIPVGIVVVLICSVNAEFQHHCLDGRSECDTLTPVPVVGYLPKDHSLHAFTLEEHLSFNRSSAIMAIPEYDRMYDLSLSLPGITAVDVWAGGMEASNETDSETSHYYCITRRELMLMDMLHFALMKLVMSLMILNYTLESFARSIETNNDL</sequence>